<sequence>MIFHMSGCWALLLILFNSSGLHPVQLEQEIGTRETLPASRNLASNDTATKLSQHVNKIPRAS</sequence>
<keyword evidence="1" id="KW-0732">Signal</keyword>
<gene>
    <name evidence="2" type="ORF">L798_04041</name>
</gene>
<evidence type="ECO:0000313" key="2">
    <source>
        <dbReference type="EMBL" id="KDR21250.1"/>
    </source>
</evidence>
<protein>
    <submittedName>
        <fullName evidence="2">Uncharacterized protein</fullName>
    </submittedName>
</protein>
<dbReference type="EMBL" id="KK852566">
    <property type="protein sequence ID" value="KDR21250.1"/>
    <property type="molecule type" value="Genomic_DNA"/>
</dbReference>
<accession>A0A067RKX5</accession>
<feature type="chain" id="PRO_5001645342" evidence="1">
    <location>
        <begin position="27"/>
        <end position="62"/>
    </location>
</feature>
<dbReference type="AlphaFoldDB" id="A0A067RKX5"/>
<dbReference type="Proteomes" id="UP000027135">
    <property type="component" value="Unassembled WGS sequence"/>
</dbReference>
<organism evidence="2 3">
    <name type="scientific">Zootermopsis nevadensis</name>
    <name type="common">Dampwood termite</name>
    <dbReference type="NCBI Taxonomy" id="136037"/>
    <lineage>
        <taxon>Eukaryota</taxon>
        <taxon>Metazoa</taxon>
        <taxon>Ecdysozoa</taxon>
        <taxon>Arthropoda</taxon>
        <taxon>Hexapoda</taxon>
        <taxon>Insecta</taxon>
        <taxon>Pterygota</taxon>
        <taxon>Neoptera</taxon>
        <taxon>Polyneoptera</taxon>
        <taxon>Dictyoptera</taxon>
        <taxon>Blattodea</taxon>
        <taxon>Blattoidea</taxon>
        <taxon>Termitoidae</taxon>
        <taxon>Termopsidae</taxon>
        <taxon>Zootermopsis</taxon>
    </lineage>
</organism>
<proteinExistence type="predicted"/>
<dbReference type="InParanoid" id="A0A067RKX5"/>
<evidence type="ECO:0000256" key="1">
    <source>
        <dbReference type="SAM" id="SignalP"/>
    </source>
</evidence>
<name>A0A067RKX5_ZOONE</name>
<feature type="signal peptide" evidence="1">
    <location>
        <begin position="1"/>
        <end position="26"/>
    </location>
</feature>
<reference evidence="2 3" key="1">
    <citation type="journal article" date="2014" name="Nat. Commun.">
        <title>Molecular traces of alternative social organization in a termite genome.</title>
        <authorList>
            <person name="Terrapon N."/>
            <person name="Li C."/>
            <person name="Robertson H.M."/>
            <person name="Ji L."/>
            <person name="Meng X."/>
            <person name="Booth W."/>
            <person name="Chen Z."/>
            <person name="Childers C.P."/>
            <person name="Glastad K.M."/>
            <person name="Gokhale K."/>
            <person name="Gowin J."/>
            <person name="Gronenberg W."/>
            <person name="Hermansen R.A."/>
            <person name="Hu H."/>
            <person name="Hunt B.G."/>
            <person name="Huylmans A.K."/>
            <person name="Khalil S.M."/>
            <person name="Mitchell R.D."/>
            <person name="Munoz-Torres M.C."/>
            <person name="Mustard J.A."/>
            <person name="Pan H."/>
            <person name="Reese J.T."/>
            <person name="Scharf M.E."/>
            <person name="Sun F."/>
            <person name="Vogel H."/>
            <person name="Xiao J."/>
            <person name="Yang W."/>
            <person name="Yang Z."/>
            <person name="Yang Z."/>
            <person name="Zhou J."/>
            <person name="Zhu J."/>
            <person name="Brent C.S."/>
            <person name="Elsik C.G."/>
            <person name="Goodisman M.A."/>
            <person name="Liberles D.A."/>
            <person name="Roe R.M."/>
            <person name="Vargo E.L."/>
            <person name="Vilcinskas A."/>
            <person name="Wang J."/>
            <person name="Bornberg-Bauer E."/>
            <person name="Korb J."/>
            <person name="Zhang G."/>
            <person name="Liebig J."/>
        </authorList>
    </citation>
    <scope>NUCLEOTIDE SEQUENCE [LARGE SCALE GENOMIC DNA]</scope>
    <source>
        <tissue evidence="2">Whole organism</tissue>
    </source>
</reference>
<keyword evidence="3" id="KW-1185">Reference proteome</keyword>
<evidence type="ECO:0000313" key="3">
    <source>
        <dbReference type="Proteomes" id="UP000027135"/>
    </source>
</evidence>